<feature type="region of interest" description="Disordered" evidence="5">
    <location>
        <begin position="53"/>
        <end position="72"/>
    </location>
</feature>
<dbReference type="Gene3D" id="4.10.240.10">
    <property type="entry name" value="Zn(2)-C6 fungal-type DNA-binding domain"/>
    <property type="match status" value="1"/>
</dbReference>
<evidence type="ECO:0000256" key="1">
    <source>
        <dbReference type="ARBA" id="ARBA00023015"/>
    </source>
</evidence>
<dbReference type="Pfam" id="PF00172">
    <property type="entry name" value="Zn_clus"/>
    <property type="match status" value="1"/>
</dbReference>
<dbReference type="SUPFAM" id="SSF57701">
    <property type="entry name" value="Zn2/Cys6 DNA-binding domain"/>
    <property type="match status" value="1"/>
</dbReference>
<keyword evidence="2" id="KW-0238">DNA-binding</keyword>
<feature type="domain" description="Zn(2)-C6 fungal-type" evidence="6">
    <location>
        <begin position="12"/>
        <end position="42"/>
    </location>
</feature>
<dbReference type="PANTHER" id="PTHR47784:SF4">
    <property type="entry name" value="ZN(II)2CYS6 TRANSCRIPTION FACTOR (EUROFUNG)"/>
    <property type="match status" value="1"/>
</dbReference>
<evidence type="ECO:0000256" key="2">
    <source>
        <dbReference type="ARBA" id="ARBA00023125"/>
    </source>
</evidence>
<evidence type="ECO:0000256" key="3">
    <source>
        <dbReference type="ARBA" id="ARBA00023163"/>
    </source>
</evidence>
<dbReference type="PROSITE" id="PS50048">
    <property type="entry name" value="ZN2_CY6_FUNGAL_2"/>
    <property type="match status" value="1"/>
</dbReference>
<dbReference type="CDD" id="cd00067">
    <property type="entry name" value="GAL4"/>
    <property type="match status" value="1"/>
</dbReference>
<proteinExistence type="predicted"/>
<accession>A0A2G7G021</accession>
<dbReference type="GO" id="GO:0001228">
    <property type="term" value="F:DNA-binding transcription activator activity, RNA polymerase II-specific"/>
    <property type="evidence" value="ECO:0007669"/>
    <property type="project" value="TreeGrafter"/>
</dbReference>
<dbReference type="Proteomes" id="UP000231358">
    <property type="component" value="Unassembled WGS sequence"/>
</dbReference>
<dbReference type="GO" id="GO:0003677">
    <property type="term" value="F:DNA binding"/>
    <property type="evidence" value="ECO:0007669"/>
    <property type="project" value="UniProtKB-KW"/>
</dbReference>
<dbReference type="AlphaFoldDB" id="A0A2G7G021"/>
<dbReference type="SMART" id="SM00066">
    <property type="entry name" value="GAL4"/>
    <property type="match status" value="1"/>
</dbReference>
<sequence>MPRKVHTKSRNGCVECKRRHIKCDETQPKCIECTSSQRRCVFKPTIFVNRRQTVSNTPSAPSNASSPDLEPSLIATQADPSPSVNMLHMELFQFLCIENASFWRDYIGDNDFSISIVIEHALKSPYLMNELLAFAALHLCLVRPAQQKFYHFHATQLQTHAISQFNSEVIGLSAEKCVPMFLFSSFLGTHMLCQTLRFRESDSGTFLDSFVQYAQLHRGVRKVVGQTWDHLKQSPLGMSMKAHAHTLGSDATSPLYPAYAKLLEAIKKAKLGHAITGIYQRTIECLPDSMSVDNRSVHHLSLSDIVAWPVLVPEEYLDFLMNRRPEALIILAHYAVSLYRRRDLWIFGDGGKFLIDTITKSLGPDWECWLLFPNTVLAEEVI</sequence>
<dbReference type="STRING" id="656916.A0A2G7G021"/>
<protein>
    <recommendedName>
        <fullName evidence="6">Zn(2)-C6 fungal-type domain-containing protein</fullName>
    </recommendedName>
</protein>
<keyword evidence="1" id="KW-0805">Transcription regulation</keyword>
<feature type="compositionally biased region" description="Low complexity" evidence="5">
    <location>
        <begin position="55"/>
        <end position="67"/>
    </location>
</feature>
<gene>
    <name evidence="7" type="ORF">AARAC_007091</name>
</gene>
<comment type="caution">
    <text evidence="7">The sequence shown here is derived from an EMBL/GenBank/DDBJ whole genome shotgun (WGS) entry which is preliminary data.</text>
</comment>
<dbReference type="PROSITE" id="PS00463">
    <property type="entry name" value="ZN2_CY6_FUNGAL_1"/>
    <property type="match status" value="1"/>
</dbReference>
<dbReference type="InterPro" id="IPR036864">
    <property type="entry name" value="Zn2-C6_fun-type_DNA-bd_sf"/>
</dbReference>
<dbReference type="InterPro" id="IPR053157">
    <property type="entry name" value="Sterol_Uptake_Regulator"/>
</dbReference>
<dbReference type="EMBL" id="NEXV01000324">
    <property type="protein sequence ID" value="PIG85461.1"/>
    <property type="molecule type" value="Genomic_DNA"/>
</dbReference>
<keyword evidence="3" id="KW-0804">Transcription</keyword>
<keyword evidence="8" id="KW-1185">Reference proteome</keyword>
<name>A0A2G7G021_9EURO</name>
<reference evidence="7 8" key="1">
    <citation type="submission" date="2017-05" db="EMBL/GenBank/DDBJ databases">
        <title>Genome sequence for an aflatoxigenic pathogen of Argentinian peanut, Aspergillus arachidicola.</title>
        <authorList>
            <person name="Moore G."/>
            <person name="Beltz S.B."/>
            <person name="Mack B.M."/>
        </authorList>
    </citation>
    <scope>NUCLEOTIDE SEQUENCE [LARGE SCALE GENOMIC DNA]</scope>
    <source>
        <strain evidence="7 8">CBS 117610</strain>
    </source>
</reference>
<evidence type="ECO:0000256" key="5">
    <source>
        <dbReference type="SAM" id="MobiDB-lite"/>
    </source>
</evidence>
<evidence type="ECO:0000313" key="7">
    <source>
        <dbReference type="EMBL" id="PIG85461.1"/>
    </source>
</evidence>
<keyword evidence="4" id="KW-0539">Nucleus</keyword>
<organism evidence="7 8">
    <name type="scientific">Aspergillus arachidicola</name>
    <dbReference type="NCBI Taxonomy" id="656916"/>
    <lineage>
        <taxon>Eukaryota</taxon>
        <taxon>Fungi</taxon>
        <taxon>Dikarya</taxon>
        <taxon>Ascomycota</taxon>
        <taxon>Pezizomycotina</taxon>
        <taxon>Eurotiomycetes</taxon>
        <taxon>Eurotiomycetidae</taxon>
        <taxon>Eurotiales</taxon>
        <taxon>Aspergillaceae</taxon>
        <taxon>Aspergillus</taxon>
        <taxon>Aspergillus subgen. Circumdati</taxon>
    </lineage>
</organism>
<evidence type="ECO:0000256" key="4">
    <source>
        <dbReference type="ARBA" id="ARBA00023242"/>
    </source>
</evidence>
<dbReference type="InterPro" id="IPR001138">
    <property type="entry name" value="Zn2Cys6_DnaBD"/>
</dbReference>
<dbReference type="PANTHER" id="PTHR47784">
    <property type="entry name" value="STEROL UPTAKE CONTROL PROTEIN 2"/>
    <property type="match status" value="1"/>
</dbReference>
<evidence type="ECO:0000313" key="8">
    <source>
        <dbReference type="Proteomes" id="UP000231358"/>
    </source>
</evidence>
<evidence type="ECO:0000259" key="6">
    <source>
        <dbReference type="PROSITE" id="PS50048"/>
    </source>
</evidence>
<dbReference type="GO" id="GO:0008270">
    <property type="term" value="F:zinc ion binding"/>
    <property type="evidence" value="ECO:0007669"/>
    <property type="project" value="InterPro"/>
</dbReference>